<gene>
    <name evidence="2" type="ORF">F2Q68_00036203</name>
</gene>
<evidence type="ECO:0000313" key="3">
    <source>
        <dbReference type="Proteomes" id="UP000712281"/>
    </source>
</evidence>
<organism evidence="2 3">
    <name type="scientific">Brassica cretica</name>
    <name type="common">Mustard</name>
    <dbReference type="NCBI Taxonomy" id="69181"/>
    <lineage>
        <taxon>Eukaryota</taxon>
        <taxon>Viridiplantae</taxon>
        <taxon>Streptophyta</taxon>
        <taxon>Embryophyta</taxon>
        <taxon>Tracheophyta</taxon>
        <taxon>Spermatophyta</taxon>
        <taxon>Magnoliopsida</taxon>
        <taxon>eudicotyledons</taxon>
        <taxon>Gunneridae</taxon>
        <taxon>Pentapetalae</taxon>
        <taxon>rosids</taxon>
        <taxon>malvids</taxon>
        <taxon>Brassicales</taxon>
        <taxon>Brassicaceae</taxon>
        <taxon>Brassiceae</taxon>
        <taxon>Brassica</taxon>
    </lineage>
</organism>
<dbReference type="AlphaFoldDB" id="A0A8S9H3V2"/>
<proteinExistence type="predicted"/>
<evidence type="ECO:0000313" key="2">
    <source>
        <dbReference type="EMBL" id="KAF2550922.1"/>
    </source>
</evidence>
<dbReference type="EMBL" id="QGKW02001988">
    <property type="protein sequence ID" value="KAF2550922.1"/>
    <property type="molecule type" value="Genomic_DNA"/>
</dbReference>
<name>A0A8S9H3V2_BRACR</name>
<dbReference type="Proteomes" id="UP000712281">
    <property type="component" value="Unassembled WGS sequence"/>
</dbReference>
<sequence length="67" mass="7594">MPGDSVAPQFLRLEGARIRFCSEKQQWRYGRCPVLKLKHLDKCQESQKESSYQTKTAPIAHSGSEVG</sequence>
<comment type="caution">
    <text evidence="2">The sequence shown here is derived from an EMBL/GenBank/DDBJ whole genome shotgun (WGS) entry which is preliminary data.</text>
</comment>
<protein>
    <submittedName>
        <fullName evidence="2">Uncharacterized protein</fullName>
    </submittedName>
</protein>
<feature type="region of interest" description="Disordered" evidence="1">
    <location>
        <begin position="45"/>
        <end position="67"/>
    </location>
</feature>
<reference evidence="2" key="1">
    <citation type="submission" date="2019-12" db="EMBL/GenBank/DDBJ databases">
        <title>Genome sequencing and annotation of Brassica cretica.</title>
        <authorList>
            <person name="Studholme D.J."/>
            <person name="Sarris P.F."/>
        </authorList>
    </citation>
    <scope>NUCLEOTIDE SEQUENCE</scope>
    <source>
        <strain evidence="2">PFS-001/15</strain>
        <tissue evidence="2">Leaf</tissue>
    </source>
</reference>
<evidence type="ECO:0000256" key="1">
    <source>
        <dbReference type="SAM" id="MobiDB-lite"/>
    </source>
</evidence>
<accession>A0A8S9H3V2</accession>